<reference evidence="1 2" key="1">
    <citation type="journal article" date="2018" name="Mol. Plant">
        <title>The genome of Artemisia annua provides insight into the evolution of Asteraceae family and artemisinin biosynthesis.</title>
        <authorList>
            <person name="Shen Q."/>
            <person name="Zhang L."/>
            <person name="Liao Z."/>
            <person name="Wang S."/>
            <person name="Yan T."/>
            <person name="Shi P."/>
            <person name="Liu M."/>
            <person name="Fu X."/>
            <person name="Pan Q."/>
            <person name="Wang Y."/>
            <person name="Lv Z."/>
            <person name="Lu X."/>
            <person name="Zhang F."/>
            <person name="Jiang W."/>
            <person name="Ma Y."/>
            <person name="Chen M."/>
            <person name="Hao X."/>
            <person name="Li L."/>
            <person name="Tang Y."/>
            <person name="Lv G."/>
            <person name="Zhou Y."/>
            <person name="Sun X."/>
            <person name="Brodelius P.E."/>
            <person name="Rose J.K.C."/>
            <person name="Tang K."/>
        </authorList>
    </citation>
    <scope>NUCLEOTIDE SEQUENCE [LARGE SCALE GENOMIC DNA]</scope>
    <source>
        <strain evidence="2">cv. Huhao1</strain>
        <tissue evidence="1">Leaf</tissue>
    </source>
</reference>
<dbReference type="OrthoDB" id="687396at2759"/>
<dbReference type="Proteomes" id="UP000245207">
    <property type="component" value="Unassembled WGS sequence"/>
</dbReference>
<organism evidence="1 2">
    <name type="scientific">Artemisia annua</name>
    <name type="common">Sweet wormwood</name>
    <dbReference type="NCBI Taxonomy" id="35608"/>
    <lineage>
        <taxon>Eukaryota</taxon>
        <taxon>Viridiplantae</taxon>
        <taxon>Streptophyta</taxon>
        <taxon>Embryophyta</taxon>
        <taxon>Tracheophyta</taxon>
        <taxon>Spermatophyta</taxon>
        <taxon>Magnoliopsida</taxon>
        <taxon>eudicotyledons</taxon>
        <taxon>Gunneridae</taxon>
        <taxon>Pentapetalae</taxon>
        <taxon>asterids</taxon>
        <taxon>campanulids</taxon>
        <taxon>Asterales</taxon>
        <taxon>Asteraceae</taxon>
        <taxon>Asteroideae</taxon>
        <taxon>Anthemideae</taxon>
        <taxon>Artemisiinae</taxon>
        <taxon>Artemisia</taxon>
    </lineage>
</organism>
<comment type="caution">
    <text evidence="1">The sequence shown here is derived from an EMBL/GenBank/DDBJ whole genome shotgun (WGS) entry which is preliminary data.</text>
</comment>
<evidence type="ECO:0000313" key="2">
    <source>
        <dbReference type="Proteomes" id="UP000245207"/>
    </source>
</evidence>
<name>A0A2U1M378_ARTAN</name>
<dbReference type="PANTHER" id="PTHR35503:SF2">
    <property type="entry name" value="OS04G0455700 PROTEIN"/>
    <property type="match status" value="1"/>
</dbReference>
<protein>
    <submittedName>
        <fullName evidence="1">C2 calcium/lipid-binding domain, CaLB</fullName>
    </submittedName>
</protein>
<dbReference type="STRING" id="35608.A0A2U1M378"/>
<dbReference type="PANTHER" id="PTHR35503">
    <property type="entry name" value="OSJNBA0006M15.15 PROTEIN"/>
    <property type="match status" value="1"/>
</dbReference>
<dbReference type="EMBL" id="PKPP01006683">
    <property type="protein sequence ID" value="PWA55715.1"/>
    <property type="molecule type" value="Genomic_DNA"/>
</dbReference>
<proteinExistence type="predicted"/>
<dbReference type="AlphaFoldDB" id="A0A2U1M378"/>
<keyword evidence="2" id="KW-1185">Reference proteome</keyword>
<accession>A0A2U1M378</accession>
<sequence>MDSMKAISCRHFEFNISSARNIKVTDSKGYLFIRCFLPAGINKRVRLDSHKIAPNGNVSWNKSFSLDCVGIMQSMDKMIQEEKIVFELRWRSSTISMVKTIIGGNGILGGSQLLGRAEMTWKSIFESRNMEVERWLVMTSKKHVVKAPSIHLYMKIQVNPSEVVMKERRTKNADGLKNNWEESCGCSQGHCCQTSCTDNELVALGFALDAF</sequence>
<gene>
    <name evidence="1" type="ORF">CTI12_AA425100</name>
</gene>
<evidence type="ECO:0000313" key="1">
    <source>
        <dbReference type="EMBL" id="PWA55715.1"/>
    </source>
</evidence>